<feature type="domain" description="Trans-2-enoyl-CoA reductase-like NAD(P)H binding" evidence="12">
    <location>
        <begin position="2"/>
        <end position="77"/>
    </location>
</feature>
<proteinExistence type="inferred from homology"/>
<feature type="active site" description="Proton donor" evidence="9">
    <location>
        <position position="234"/>
    </location>
</feature>
<gene>
    <name evidence="9" type="primary">fabV</name>
    <name evidence="13" type="ORF">SAMN05660742_103152</name>
</gene>
<dbReference type="InterPro" id="IPR010758">
    <property type="entry name" value="Trans-2-enoyl-CoA_reductase"/>
</dbReference>
<evidence type="ECO:0000256" key="6">
    <source>
        <dbReference type="ARBA" id="ARBA00023098"/>
    </source>
</evidence>
<evidence type="ECO:0000256" key="4">
    <source>
        <dbReference type="ARBA" id="ARBA00023002"/>
    </source>
</evidence>
<dbReference type="GO" id="GO:0004318">
    <property type="term" value="F:enoyl-[acyl-carrier-protein] reductase (NADH) activity"/>
    <property type="evidence" value="ECO:0007669"/>
    <property type="project" value="TreeGrafter"/>
</dbReference>
<comment type="function">
    <text evidence="9">Involved in the fatty acid synthesis (FAS II). Catalyzes the reduction of a carbon-carbon double bond in an enoyl moiety that is covalently linked to a coenzyme A (CoA).</text>
</comment>
<evidence type="ECO:0000256" key="1">
    <source>
        <dbReference type="ARBA" id="ARBA00011245"/>
    </source>
</evidence>
<feature type="binding site" evidence="9">
    <location>
        <begin position="47"/>
        <end position="52"/>
    </location>
    <ligand>
        <name>NAD(+)</name>
        <dbReference type="ChEBI" id="CHEBI:57540"/>
    </ligand>
</feature>
<keyword evidence="3 9" id="KW-0276">Fatty acid metabolism</keyword>
<evidence type="ECO:0000313" key="13">
    <source>
        <dbReference type="EMBL" id="SEJ09818.1"/>
    </source>
</evidence>
<dbReference type="GO" id="GO:0006633">
    <property type="term" value="P:fatty acid biosynthetic process"/>
    <property type="evidence" value="ECO:0007669"/>
    <property type="project" value="UniProtKB-UniRule"/>
</dbReference>
<dbReference type="NCBIfam" id="NF043048">
    <property type="entry name" value="EnoyACPredFabV"/>
    <property type="match status" value="1"/>
</dbReference>
<feature type="domain" description="Trans-2-enoyl-CoA reductase catalytic" evidence="11">
    <location>
        <begin position="81"/>
        <end position="316"/>
    </location>
</feature>
<dbReference type="Pfam" id="PF07055">
    <property type="entry name" value="Eno-Rase_FAD_bd"/>
    <property type="match status" value="1"/>
</dbReference>
<dbReference type="Gene3D" id="3.40.50.720">
    <property type="entry name" value="NAD(P)-binding Rossmann-like Domain"/>
    <property type="match status" value="1"/>
</dbReference>
<evidence type="ECO:0000256" key="2">
    <source>
        <dbReference type="ARBA" id="ARBA00022516"/>
    </source>
</evidence>
<keyword evidence="5 9" id="KW-0520">NAD</keyword>
<dbReference type="HAMAP" id="MF_01838">
    <property type="entry name" value="FabV_reductase"/>
    <property type="match status" value="1"/>
</dbReference>
<feature type="binding site" evidence="9">
    <location>
        <begin position="272"/>
        <end position="274"/>
    </location>
    <ligand>
        <name>NAD(+)</name>
        <dbReference type="ChEBI" id="CHEBI:57540"/>
    </ligand>
</feature>
<dbReference type="UniPathway" id="UPA00094"/>
<feature type="domain" description="Enoyl reductase FAD binding" evidence="10">
    <location>
        <begin position="322"/>
        <end position="385"/>
    </location>
</feature>
<dbReference type="EC" id="1.3.1.44" evidence="9"/>
<feature type="binding site" evidence="9">
    <location>
        <begin position="73"/>
        <end position="74"/>
    </location>
    <ligand>
        <name>NAD(+)</name>
        <dbReference type="ChEBI" id="CHEBI:57540"/>
    </ligand>
</feature>
<dbReference type="STRING" id="84035.SAMN05660742_103152"/>
<dbReference type="RefSeq" id="WP_091829506.1">
    <property type="nucleotide sequence ID" value="NZ_FNZK01000003.1"/>
</dbReference>
<keyword evidence="6 9" id="KW-0443">Lipid metabolism</keyword>
<protein>
    <recommendedName>
        <fullName evidence="9">Trans-2-enoyl-CoA reductase [NADH]</fullName>
        <shortName evidence="9">TER</shortName>
        <ecNumber evidence="9">1.3.1.44</ecNumber>
    </recommendedName>
</protein>
<keyword evidence="4 9" id="KW-0560">Oxidoreductase</keyword>
<evidence type="ECO:0000313" key="14">
    <source>
        <dbReference type="Proteomes" id="UP000199662"/>
    </source>
</evidence>
<sequence length="396" mass="43572">MIIKPKFKGFICTTAHPDGCAASVNEQIDYVKKQPHVDGPKHVLVIGASTGYGLASRIVSTFNCGAATIGVFFEKPPGGNKTATAGWYNSAAFEENAIDAGYYAKSINGDAFSTDIKNRVIDLIKKDWGSVDLVVYSLASPRRTHPVSGETLVSSIKPIGESFTSKNIDFHKELVSDITVAPATDDEVRQAVGVMGGEDWEMWVQALQDGNVLAKEATVISYSYIGPEVTHPIYRDGTIGKAKESLESSAQKINGLLHKDGGRAFISVNKAVVTQASTAIPGMSLYMSLLFKVMKEKGLHEHCIEQIYRLFHTQLYGTTPTLDAKDRIRLDDWEMKPEVQQTVKKLWEQTSTENLTAISAVDEYRNDFFRLFGFGFAGVDYEKDIPSLKKIPSINE</sequence>
<evidence type="ECO:0000256" key="3">
    <source>
        <dbReference type="ARBA" id="ARBA00022832"/>
    </source>
</evidence>
<dbReference type="EMBL" id="FNZK01000003">
    <property type="protein sequence ID" value="SEJ09818.1"/>
    <property type="molecule type" value="Genomic_DNA"/>
</dbReference>
<feature type="site" description="Plays an important role in discriminating NADH against NADPH" evidence="9">
    <location>
        <position position="74"/>
    </location>
</feature>
<dbReference type="InterPro" id="IPR050048">
    <property type="entry name" value="FabV-like_NADH_b"/>
</dbReference>
<evidence type="ECO:0000256" key="8">
    <source>
        <dbReference type="ARBA" id="ARBA00048302"/>
    </source>
</evidence>
<comment type="similarity">
    <text evidence="9">Belongs to the TER reductase family.</text>
</comment>
<dbReference type="NCBIfam" id="NF010177">
    <property type="entry name" value="PRK13656.1"/>
    <property type="match status" value="1"/>
</dbReference>
<comment type="catalytic activity">
    <reaction evidence="8 9">
        <text>a 2,3-saturated acyl-CoA + NAD(+) = a (2E)-enoyl-CoA + NADH + H(+)</text>
        <dbReference type="Rhea" id="RHEA:18177"/>
        <dbReference type="ChEBI" id="CHEBI:15378"/>
        <dbReference type="ChEBI" id="CHEBI:57540"/>
        <dbReference type="ChEBI" id="CHEBI:57945"/>
        <dbReference type="ChEBI" id="CHEBI:58856"/>
        <dbReference type="ChEBI" id="CHEBI:65111"/>
        <dbReference type="EC" id="1.3.1.44"/>
    </reaction>
</comment>
<accession>A0A1H6VYR4</accession>
<evidence type="ECO:0000259" key="12">
    <source>
        <dbReference type="Pfam" id="PF12242"/>
    </source>
</evidence>
<dbReference type="GO" id="GO:0051287">
    <property type="term" value="F:NAD binding"/>
    <property type="evidence" value="ECO:0007669"/>
    <property type="project" value="UniProtKB-UniRule"/>
</dbReference>
<feature type="binding site" evidence="9">
    <location>
        <begin position="110"/>
        <end position="111"/>
    </location>
    <ligand>
        <name>NAD(+)</name>
        <dbReference type="ChEBI" id="CHEBI:57540"/>
    </ligand>
</feature>
<dbReference type="AlphaFoldDB" id="A0A1H6VYR4"/>
<keyword evidence="7 9" id="KW-0275">Fatty acid biosynthesis</keyword>
<evidence type="ECO:0000256" key="7">
    <source>
        <dbReference type="ARBA" id="ARBA00023160"/>
    </source>
</evidence>
<evidence type="ECO:0000256" key="9">
    <source>
        <dbReference type="HAMAP-Rule" id="MF_01838"/>
    </source>
</evidence>
<dbReference type="Pfam" id="PF12241">
    <property type="entry name" value="Enoyl_reductase"/>
    <property type="match status" value="1"/>
</dbReference>
<dbReference type="PANTHER" id="PTHR37480:SF1">
    <property type="entry name" value="ENOYL-[ACYL-CARRIER-PROTEIN] REDUCTASE [NADH]"/>
    <property type="match status" value="1"/>
</dbReference>
<dbReference type="InterPro" id="IPR024906">
    <property type="entry name" value="Eno_Rdtase_FAD-bd_dom"/>
</dbReference>
<evidence type="ECO:0000259" key="10">
    <source>
        <dbReference type="Pfam" id="PF07055"/>
    </source>
</evidence>
<keyword evidence="14" id="KW-1185">Reference proteome</keyword>
<comment type="pathway">
    <text evidence="9">Lipid metabolism; fatty acid biosynthesis.</text>
</comment>
<name>A0A1H6VYR4_9FIRM</name>
<feature type="binding site" evidence="9">
    <location>
        <position position="224"/>
    </location>
    <ligand>
        <name>substrate</name>
    </ligand>
</feature>
<comment type="subunit">
    <text evidence="1 9">Monomer.</text>
</comment>
<dbReference type="Proteomes" id="UP000199662">
    <property type="component" value="Unassembled WGS sequence"/>
</dbReference>
<feature type="binding site" evidence="9">
    <location>
        <position position="243"/>
    </location>
    <ligand>
        <name>NAD(+)</name>
        <dbReference type="ChEBI" id="CHEBI:57540"/>
    </ligand>
</feature>
<reference evidence="13 14" key="1">
    <citation type="submission" date="2016-10" db="EMBL/GenBank/DDBJ databases">
        <authorList>
            <person name="de Groot N.N."/>
        </authorList>
    </citation>
    <scope>NUCLEOTIDE SEQUENCE [LARGE SCALE GENOMIC DNA]</scope>
    <source>
        <strain evidence="13 14">DSM 2179</strain>
    </source>
</reference>
<dbReference type="Pfam" id="PF12242">
    <property type="entry name" value="Eno-Rase_NADH_b"/>
    <property type="match status" value="1"/>
</dbReference>
<evidence type="ECO:0000256" key="5">
    <source>
        <dbReference type="ARBA" id="ARBA00023027"/>
    </source>
</evidence>
<dbReference type="InterPro" id="IPR024910">
    <property type="entry name" value="Enoyl-CoA_Rdtase_cat_dom"/>
</dbReference>
<evidence type="ECO:0000259" key="11">
    <source>
        <dbReference type="Pfam" id="PF12241"/>
    </source>
</evidence>
<keyword evidence="2 9" id="KW-0444">Lipid biosynthesis</keyword>
<dbReference type="GO" id="GO:0050343">
    <property type="term" value="F:trans-2-enoyl-CoA reductase (NADH) activity"/>
    <property type="evidence" value="ECO:0007669"/>
    <property type="project" value="UniProtKB-UniRule"/>
</dbReference>
<dbReference type="PANTHER" id="PTHR37480">
    <property type="entry name" value="ENOYL-[ACYL-CARRIER-PROTEIN] REDUCTASE [NADH]"/>
    <property type="match status" value="1"/>
</dbReference>
<feature type="binding site" evidence="9">
    <location>
        <begin position="138"/>
        <end position="139"/>
    </location>
    <ligand>
        <name>NAD(+)</name>
        <dbReference type="ChEBI" id="CHEBI:57540"/>
    </ligand>
</feature>
<organism evidence="13 14">
    <name type="scientific">Propionispira arboris</name>
    <dbReference type="NCBI Taxonomy" id="84035"/>
    <lineage>
        <taxon>Bacteria</taxon>
        <taxon>Bacillati</taxon>
        <taxon>Bacillota</taxon>
        <taxon>Negativicutes</taxon>
        <taxon>Selenomonadales</taxon>
        <taxon>Selenomonadaceae</taxon>
        <taxon>Propionispira</taxon>
    </lineage>
</organism>